<dbReference type="EMBL" id="EQ973912">
    <property type="protein sequence ID" value="EEF39097.1"/>
    <property type="molecule type" value="Genomic_DNA"/>
</dbReference>
<name>B9SB89_RICCO</name>
<organism evidence="1 2">
    <name type="scientific">Ricinus communis</name>
    <name type="common">Castor bean</name>
    <dbReference type="NCBI Taxonomy" id="3988"/>
    <lineage>
        <taxon>Eukaryota</taxon>
        <taxon>Viridiplantae</taxon>
        <taxon>Streptophyta</taxon>
        <taxon>Embryophyta</taxon>
        <taxon>Tracheophyta</taxon>
        <taxon>Spermatophyta</taxon>
        <taxon>Magnoliopsida</taxon>
        <taxon>eudicotyledons</taxon>
        <taxon>Gunneridae</taxon>
        <taxon>Pentapetalae</taxon>
        <taxon>rosids</taxon>
        <taxon>fabids</taxon>
        <taxon>Malpighiales</taxon>
        <taxon>Euphorbiaceae</taxon>
        <taxon>Acalyphoideae</taxon>
        <taxon>Acalypheae</taxon>
        <taxon>Ricinus</taxon>
    </lineage>
</organism>
<proteinExistence type="predicted"/>
<evidence type="ECO:0000313" key="2">
    <source>
        <dbReference type="Proteomes" id="UP000008311"/>
    </source>
</evidence>
<sequence length="59" mass="6909">MMRKIKEVTSKRVILKALVARQKPPRTNECYILELLRSWVLPDRSSSQGAHLEMETKQN</sequence>
<dbReference type="InParanoid" id="B9SB89"/>
<dbReference type="Proteomes" id="UP000008311">
    <property type="component" value="Unassembled WGS sequence"/>
</dbReference>
<dbReference type="AlphaFoldDB" id="B9SB89"/>
<gene>
    <name evidence="1" type="ORF">RCOM_0649050</name>
</gene>
<evidence type="ECO:0000313" key="1">
    <source>
        <dbReference type="EMBL" id="EEF39097.1"/>
    </source>
</evidence>
<accession>B9SB89</accession>
<reference evidence="2" key="1">
    <citation type="journal article" date="2010" name="Nat. Biotechnol.">
        <title>Draft genome sequence of the oilseed species Ricinus communis.</title>
        <authorList>
            <person name="Chan A.P."/>
            <person name="Crabtree J."/>
            <person name="Zhao Q."/>
            <person name="Lorenzi H."/>
            <person name="Orvis J."/>
            <person name="Puiu D."/>
            <person name="Melake-Berhan A."/>
            <person name="Jones K.M."/>
            <person name="Redman J."/>
            <person name="Chen G."/>
            <person name="Cahoon E.B."/>
            <person name="Gedil M."/>
            <person name="Stanke M."/>
            <person name="Haas B.J."/>
            <person name="Wortman J.R."/>
            <person name="Fraser-Liggett C.M."/>
            <person name="Ravel J."/>
            <person name="Rabinowicz P.D."/>
        </authorList>
    </citation>
    <scope>NUCLEOTIDE SEQUENCE [LARGE SCALE GENOMIC DNA]</scope>
    <source>
        <strain evidence="2">cv. Hale</strain>
    </source>
</reference>
<keyword evidence="2" id="KW-1185">Reference proteome</keyword>
<protein>
    <submittedName>
        <fullName evidence="1">Uncharacterized protein</fullName>
    </submittedName>
</protein>